<dbReference type="GO" id="GO:0016192">
    <property type="term" value="P:vesicle-mediated transport"/>
    <property type="evidence" value="ECO:0007669"/>
    <property type="project" value="InterPro"/>
</dbReference>
<dbReference type="VEuPathDB" id="FungiDB:CLCR_04635"/>
<sequence length="677" mass="75193">MAPNIDKEAEHLRNKARKELLAVLEGVRGKKNLVIGKDLTGLLSLFIQFPTLKEYGVDKVFELENGNTDSSQRSIIYLVHGEKASLVQAVAEQIKKLQRNGSVEHEISICWVPRRTLVSNKILEDEGVLGDVNVSELPIYFLPLEDDMFSLELDGAFNDLYLVWPTLCQTASLLTLLQRHDPSPLYLASKALMHIQQRHGLFPRILGKGDNARRLANLLLRGRKELDADEAATQYTSLPSTSIEQLIIIDREVDFATVLLTQLTYEGLIDEIIGIKHNRAEVDSSVIGPTPQPRPQAGSTSTSPLPAVKQGLKRKIQLDSSDTLYDQLRSSNFALIGPHLNKIARRLESDYEGRHNARGINELRDFVNKLPTFQQEHQSLAIHTNLADDLTKHTRSDTFNRELEVQQNIAAGTDPIYQHDTIEELIARDAPLSTILRLLCLESTVAGGLRPKDLESFRRQILHAYGFQHLLTLDRLEEIQLLQPRSSASALLLPVGGAAGQSDRGTKTNYAYLRKELRLIIDEYNEQDPGDVAYVYSGYAPLSIRIVQCILQKQHLQTLHKSPLPLTPSSTGWTGFEDILKSARGPLFNIVQKPTDESAAKAKAALAGTGGWKTVFVMFVGGITFTEIAALRFIGRKLEEAGQRKKIVICTTGIVSGRSIMEEVIEKSTLGSGLSAS</sequence>
<dbReference type="InterPro" id="IPR043127">
    <property type="entry name" value="Sec-1-like_dom3a"/>
</dbReference>
<dbReference type="Gene3D" id="1.25.40.850">
    <property type="match status" value="1"/>
</dbReference>
<proteinExistence type="inferred from homology"/>
<protein>
    <submittedName>
        <fullName evidence="3">Vacuolar protein sorting-associated protein 33A</fullName>
    </submittedName>
</protein>
<dbReference type="Gene3D" id="3.40.50.1910">
    <property type="match status" value="2"/>
</dbReference>
<feature type="region of interest" description="Disordered" evidence="2">
    <location>
        <begin position="284"/>
        <end position="308"/>
    </location>
</feature>
<evidence type="ECO:0000256" key="2">
    <source>
        <dbReference type="SAM" id="MobiDB-lite"/>
    </source>
</evidence>
<organism evidence="3 4">
    <name type="scientific">Cladophialophora carrionii</name>
    <dbReference type="NCBI Taxonomy" id="86049"/>
    <lineage>
        <taxon>Eukaryota</taxon>
        <taxon>Fungi</taxon>
        <taxon>Dikarya</taxon>
        <taxon>Ascomycota</taxon>
        <taxon>Pezizomycotina</taxon>
        <taxon>Eurotiomycetes</taxon>
        <taxon>Chaetothyriomycetidae</taxon>
        <taxon>Chaetothyriales</taxon>
        <taxon>Herpotrichiellaceae</taxon>
        <taxon>Cladophialophora</taxon>
    </lineage>
</organism>
<dbReference type="VEuPathDB" id="FungiDB:G647_02612"/>
<dbReference type="InterPro" id="IPR001619">
    <property type="entry name" value="Sec1-like"/>
</dbReference>
<reference evidence="4" key="1">
    <citation type="submission" date="2015-07" db="EMBL/GenBank/DDBJ databases">
        <authorList>
            <person name="Teixeira M.M."/>
            <person name="Souza R.C."/>
            <person name="Almeida L.G."/>
            <person name="Vicente V.A."/>
            <person name="de Hoog S."/>
            <person name="Bocca A.L."/>
            <person name="de Almeida S.R."/>
            <person name="Vasconcelos A.T."/>
            <person name="Felipe M.S."/>
        </authorList>
    </citation>
    <scope>NUCLEOTIDE SEQUENCE [LARGE SCALE GENOMIC DNA]</scope>
    <source>
        <strain evidence="4">KSF</strain>
    </source>
</reference>
<evidence type="ECO:0000313" key="4">
    <source>
        <dbReference type="Proteomes" id="UP000094526"/>
    </source>
</evidence>
<dbReference type="EMBL" id="LGRB01000011">
    <property type="protein sequence ID" value="OCT49329.1"/>
    <property type="molecule type" value="Genomic_DNA"/>
</dbReference>
<dbReference type="eggNOG" id="KOG1302">
    <property type="taxonomic scope" value="Eukaryota"/>
</dbReference>
<dbReference type="OrthoDB" id="10262287at2759"/>
<dbReference type="Pfam" id="PF00995">
    <property type="entry name" value="Sec1"/>
    <property type="match status" value="1"/>
</dbReference>
<name>A0A1C1CLH0_9EURO</name>
<dbReference type="InterPro" id="IPR027482">
    <property type="entry name" value="Sec1-like_dom2"/>
</dbReference>
<dbReference type="SUPFAM" id="SSF56815">
    <property type="entry name" value="Sec1/munc18-like (SM) proteins"/>
    <property type="match status" value="1"/>
</dbReference>
<dbReference type="Gene3D" id="3.40.50.2060">
    <property type="match status" value="1"/>
</dbReference>
<comment type="caution">
    <text evidence="3">The sequence shown here is derived from an EMBL/GenBank/DDBJ whole genome shotgun (WGS) entry which is preliminary data.</text>
</comment>
<comment type="similarity">
    <text evidence="1">Belongs to the STXBP/unc-18/SEC1 family.</text>
</comment>
<dbReference type="STRING" id="86049.A0A1C1CLH0"/>
<dbReference type="InterPro" id="IPR036045">
    <property type="entry name" value="Sec1-like_sf"/>
</dbReference>
<dbReference type="InterPro" id="IPR043154">
    <property type="entry name" value="Sec-1-like_dom1"/>
</dbReference>
<evidence type="ECO:0000256" key="1">
    <source>
        <dbReference type="ARBA" id="ARBA00009884"/>
    </source>
</evidence>
<dbReference type="AlphaFoldDB" id="A0A1C1CLH0"/>
<dbReference type="InterPro" id="IPR043155">
    <property type="entry name" value="VPS33_dom3b"/>
</dbReference>
<evidence type="ECO:0000313" key="3">
    <source>
        <dbReference type="EMBL" id="OCT49329.1"/>
    </source>
</evidence>
<accession>A0A1C1CLH0</accession>
<gene>
    <name evidence="3" type="primary">Vps33a</name>
    <name evidence="3" type="ORF">CLCR_04635</name>
</gene>
<dbReference type="PANTHER" id="PTHR11679">
    <property type="entry name" value="VESICLE PROTEIN SORTING-ASSOCIATED"/>
    <property type="match status" value="1"/>
</dbReference>
<keyword evidence="4" id="KW-1185">Reference proteome</keyword>
<dbReference type="Gene3D" id="3.90.830.10">
    <property type="entry name" value="Syntaxin Binding Protein 1, Chain A, domain 2"/>
    <property type="match status" value="1"/>
</dbReference>
<dbReference type="Proteomes" id="UP000094526">
    <property type="component" value="Unassembled WGS sequence"/>
</dbReference>